<evidence type="ECO:0000256" key="1">
    <source>
        <dbReference type="ARBA" id="ARBA00004162"/>
    </source>
</evidence>
<dbReference type="PROSITE" id="PS51849">
    <property type="entry name" value="RSGI_N"/>
    <property type="match status" value="1"/>
</dbReference>
<evidence type="ECO:0000256" key="7">
    <source>
        <dbReference type="SAM" id="Phobius"/>
    </source>
</evidence>
<dbReference type="GO" id="GO:0005886">
    <property type="term" value="C:plasma membrane"/>
    <property type="evidence" value="ECO:0007669"/>
    <property type="project" value="UniProtKB-SubCell"/>
</dbReference>
<dbReference type="OrthoDB" id="9800626at2"/>
<feature type="region of interest" description="Disordered" evidence="6">
    <location>
        <begin position="216"/>
        <end position="409"/>
    </location>
</feature>
<proteinExistence type="predicted"/>
<feature type="compositionally biased region" description="Basic and acidic residues" evidence="6">
    <location>
        <begin position="355"/>
        <end position="370"/>
    </location>
</feature>
<protein>
    <submittedName>
        <fullName evidence="9">Anti-sigma factor N-terminus</fullName>
    </submittedName>
</protein>
<feature type="transmembrane region" description="Helical" evidence="7">
    <location>
        <begin position="63"/>
        <end position="82"/>
    </location>
</feature>
<dbReference type="RefSeq" id="WP_089653128.1">
    <property type="nucleotide sequence ID" value="NZ_FNIZ01000014.1"/>
</dbReference>
<dbReference type="InterPro" id="IPR055431">
    <property type="entry name" value="RsgI_M"/>
</dbReference>
<evidence type="ECO:0000256" key="2">
    <source>
        <dbReference type="ARBA" id="ARBA00022475"/>
    </source>
</evidence>
<evidence type="ECO:0000313" key="10">
    <source>
        <dbReference type="Proteomes" id="UP000198860"/>
    </source>
</evidence>
<dbReference type="EMBL" id="FNIZ01000014">
    <property type="protein sequence ID" value="SDP22963.1"/>
    <property type="molecule type" value="Genomic_DNA"/>
</dbReference>
<dbReference type="AlphaFoldDB" id="A0A1H0R088"/>
<feature type="compositionally biased region" description="Basic and acidic residues" evidence="6">
    <location>
        <begin position="380"/>
        <end position="397"/>
    </location>
</feature>
<organism evidence="9 10">
    <name type="scientific">Halobacillus aidingensis</name>
    <dbReference type="NCBI Taxonomy" id="240303"/>
    <lineage>
        <taxon>Bacteria</taxon>
        <taxon>Bacillati</taxon>
        <taxon>Bacillota</taxon>
        <taxon>Bacilli</taxon>
        <taxon>Bacillales</taxon>
        <taxon>Bacillaceae</taxon>
        <taxon>Halobacillus</taxon>
    </lineage>
</organism>
<gene>
    <name evidence="9" type="ORF">SAMN05421677_11429</name>
</gene>
<feature type="domain" description="RsgI N-terminal anti-sigma" evidence="8">
    <location>
        <begin position="2"/>
        <end position="49"/>
    </location>
</feature>
<feature type="compositionally biased region" description="Basic and acidic residues" evidence="6">
    <location>
        <begin position="245"/>
        <end position="262"/>
    </location>
</feature>
<evidence type="ECO:0000259" key="8">
    <source>
        <dbReference type="PROSITE" id="PS51849"/>
    </source>
</evidence>
<evidence type="ECO:0000256" key="3">
    <source>
        <dbReference type="ARBA" id="ARBA00022692"/>
    </source>
</evidence>
<dbReference type="Pfam" id="PF23750">
    <property type="entry name" value="RsgI_M"/>
    <property type="match status" value="1"/>
</dbReference>
<evidence type="ECO:0000256" key="6">
    <source>
        <dbReference type="SAM" id="MobiDB-lite"/>
    </source>
</evidence>
<keyword evidence="2" id="KW-1003">Cell membrane</keyword>
<feature type="compositionally biased region" description="Polar residues" evidence="6">
    <location>
        <begin position="400"/>
        <end position="409"/>
    </location>
</feature>
<keyword evidence="10" id="KW-1185">Reference proteome</keyword>
<dbReference type="Proteomes" id="UP000198860">
    <property type="component" value="Unassembled WGS sequence"/>
</dbReference>
<comment type="subcellular location">
    <subcellularLocation>
        <location evidence="1">Cell membrane</location>
        <topology evidence="1">Single-pass membrane protein</topology>
    </subcellularLocation>
</comment>
<reference evidence="10" key="1">
    <citation type="submission" date="2016-10" db="EMBL/GenBank/DDBJ databases">
        <authorList>
            <person name="Varghese N."/>
            <person name="Submissions S."/>
        </authorList>
    </citation>
    <scope>NUCLEOTIDE SEQUENCE [LARGE SCALE GENOMIC DNA]</scope>
    <source>
        <strain evidence="10">CGMCC 1.3703</strain>
    </source>
</reference>
<feature type="compositionally biased region" description="Low complexity" evidence="6">
    <location>
        <begin position="286"/>
        <end position="298"/>
    </location>
</feature>
<evidence type="ECO:0000313" key="9">
    <source>
        <dbReference type="EMBL" id="SDP22963.1"/>
    </source>
</evidence>
<feature type="compositionally biased region" description="Basic and acidic residues" evidence="6">
    <location>
        <begin position="301"/>
        <end position="347"/>
    </location>
</feature>
<sequence>MKKGIVMEQQNEYMIVMTSDGKFHRAEKVDHADIGMEVQFKTANERKVLHRWTQVLRNHHTRAAVVAIMFLLMVFPVFSWYGSNQAFAYMNIDINPSVELELNDQMQVIDMIPQNDEAEEIVSALKDWKKKDASEVTFELLELSQARGYVNDANQVLIGISYLKEEVNQNYTEEIETYLMEKATNISIATFLVPKDLRRKAIDQKASVNEMVADRIKNEEMDQSEESELPVHVEDDDREIIQSFYKDDSSEEKQEEVRDSDVKSVVPPAVDVKPEKQGATNKKPEQAGQKGKAQAPGQQKKKPDQGEKHIEKKDNEKKHIEKKENKKKHKENENERKEDQKASDKPKGKPKTSPKPKEKEKEKEKEKQIDKNSGSKHNHKQDDRNRGKGSNEKEKPPRGNGNSSNGKHS</sequence>
<accession>A0A1H0R088</accession>
<dbReference type="InterPro" id="IPR024449">
    <property type="entry name" value="Anti-sigma_RsgI_N"/>
</dbReference>
<dbReference type="Pfam" id="PF12791">
    <property type="entry name" value="RsgI_N"/>
    <property type="match status" value="1"/>
</dbReference>
<keyword evidence="5 7" id="KW-0472">Membrane</keyword>
<keyword evidence="4 7" id="KW-1133">Transmembrane helix</keyword>
<name>A0A1H0R088_HALAD</name>
<evidence type="ECO:0000256" key="5">
    <source>
        <dbReference type="ARBA" id="ARBA00023136"/>
    </source>
</evidence>
<dbReference type="STRING" id="240303.SAMN05421677_11429"/>
<evidence type="ECO:0000256" key="4">
    <source>
        <dbReference type="ARBA" id="ARBA00022989"/>
    </source>
</evidence>
<keyword evidence="3 7" id="KW-0812">Transmembrane</keyword>